<dbReference type="OrthoDB" id="4475526at2759"/>
<comment type="caution">
    <text evidence="7">The sequence shown here is derived from an EMBL/GenBank/DDBJ whole genome shotgun (WGS) entry which is preliminary data.</text>
</comment>
<evidence type="ECO:0000256" key="5">
    <source>
        <dbReference type="SAM" id="SignalP"/>
    </source>
</evidence>
<dbReference type="GO" id="GO:0046872">
    <property type="term" value="F:metal ion binding"/>
    <property type="evidence" value="ECO:0007669"/>
    <property type="project" value="UniProtKB-KW"/>
</dbReference>
<proteinExistence type="predicted"/>
<evidence type="ECO:0000256" key="2">
    <source>
        <dbReference type="ARBA" id="ARBA00022723"/>
    </source>
</evidence>
<evidence type="ECO:0000256" key="4">
    <source>
        <dbReference type="ARBA" id="ARBA00022833"/>
    </source>
</evidence>
<evidence type="ECO:0000313" key="8">
    <source>
        <dbReference type="Proteomes" id="UP000256690"/>
    </source>
</evidence>
<keyword evidence="3" id="KW-0378">Hydrolase</keyword>
<evidence type="ECO:0000313" key="7">
    <source>
        <dbReference type="EMBL" id="RDW81039.1"/>
    </source>
</evidence>
<evidence type="ECO:0000259" key="6">
    <source>
        <dbReference type="Pfam" id="PF18089"/>
    </source>
</evidence>
<dbReference type="RefSeq" id="XP_026604092.1">
    <property type="nucleotide sequence ID" value="XM_026746612.1"/>
</dbReference>
<accession>A0A3D8S424</accession>
<dbReference type="Pfam" id="PF18089">
    <property type="entry name" value="DAPG_hydrolase"/>
    <property type="match status" value="1"/>
</dbReference>
<feature type="signal peptide" evidence="5">
    <location>
        <begin position="1"/>
        <end position="18"/>
    </location>
</feature>
<name>A0A3D8S424_9EURO</name>
<keyword evidence="4" id="KW-0862">Zinc</keyword>
<evidence type="ECO:0000256" key="3">
    <source>
        <dbReference type="ARBA" id="ARBA00022801"/>
    </source>
</evidence>
<dbReference type="EMBL" id="PVWQ01000005">
    <property type="protein sequence ID" value="RDW81039.1"/>
    <property type="molecule type" value="Genomic_DNA"/>
</dbReference>
<keyword evidence="5" id="KW-0732">Signal</keyword>
<comment type="cofactor">
    <cofactor evidence="1">
        <name>Zn(2+)</name>
        <dbReference type="ChEBI" id="CHEBI:29105"/>
    </cofactor>
</comment>
<protein>
    <recommendedName>
        <fullName evidence="6">DAPG hydrolase PhiG domain-containing protein</fullName>
    </recommendedName>
</protein>
<keyword evidence="8" id="KW-1185">Reference proteome</keyword>
<reference evidence="7 8" key="1">
    <citation type="journal article" date="2018" name="IMA Fungus">
        <title>IMA Genome-F 9: Draft genome sequence of Annulohypoxylon stygium, Aspergillus mulundensis, Berkeleyomyces basicola (syn. Thielaviopsis basicola), Ceratocystis smalleyi, two Cercospora beticola strains, Coleophoma cylindrospora, Fusarium fracticaudum, Phialophora cf. hyalina, and Morchella septimelata.</title>
        <authorList>
            <person name="Wingfield B.D."/>
            <person name="Bills G.F."/>
            <person name="Dong Y."/>
            <person name="Huang W."/>
            <person name="Nel W.J."/>
            <person name="Swalarsk-Parry B.S."/>
            <person name="Vaghefi N."/>
            <person name="Wilken P.M."/>
            <person name="An Z."/>
            <person name="de Beer Z.W."/>
            <person name="De Vos L."/>
            <person name="Chen L."/>
            <person name="Duong T.A."/>
            <person name="Gao Y."/>
            <person name="Hammerbacher A."/>
            <person name="Kikkert J.R."/>
            <person name="Li Y."/>
            <person name="Li H."/>
            <person name="Li K."/>
            <person name="Li Q."/>
            <person name="Liu X."/>
            <person name="Ma X."/>
            <person name="Naidoo K."/>
            <person name="Pethybridge S.J."/>
            <person name="Sun J."/>
            <person name="Steenkamp E.T."/>
            <person name="van der Nest M.A."/>
            <person name="van Wyk S."/>
            <person name="Wingfield M.J."/>
            <person name="Xiong C."/>
            <person name="Yue Q."/>
            <person name="Zhang X."/>
        </authorList>
    </citation>
    <scope>NUCLEOTIDE SEQUENCE [LARGE SCALE GENOMIC DNA]</scope>
    <source>
        <strain evidence="7 8">DSM 5745</strain>
    </source>
</reference>
<sequence length="341" mass="38061">MFSFSALTLVLAVAKANAIDRRQLAPAESTVASASASAVTSLSQSTISQDTAALNVDTSDYYLGYREADFQKPYAKYALPPSGLKAYSQEAMLITASHTNRYYNPVVAPLSDALVNGLTGSPWPSAFTYSAWEAHDYYTRPGYLELENGYAISENGTLMIAVRSEIPQVTGEQYDWWFGWHSVETARYKLWNPIAHQYSYRTPFSEDWANQSYAERYIGATSYIDEYVGNDAAKLSIEFVHPESLGFNTTAWPELGIETIVIGKVMIGNYSTTEFDDTSYLMHQVRRMPNGYRELRSRFFIAAGNHGTAQLGHDLAVHCNIEMTHLGAFLPAIFEEFKGTL</sequence>
<gene>
    <name evidence="7" type="ORF">DSM5745_04596</name>
</gene>
<keyword evidence="2" id="KW-0479">Metal-binding</keyword>
<organism evidence="7 8">
    <name type="scientific">Aspergillus mulundensis</name>
    <dbReference type="NCBI Taxonomy" id="1810919"/>
    <lineage>
        <taxon>Eukaryota</taxon>
        <taxon>Fungi</taxon>
        <taxon>Dikarya</taxon>
        <taxon>Ascomycota</taxon>
        <taxon>Pezizomycotina</taxon>
        <taxon>Eurotiomycetes</taxon>
        <taxon>Eurotiomycetidae</taxon>
        <taxon>Eurotiales</taxon>
        <taxon>Aspergillaceae</taxon>
        <taxon>Aspergillus</taxon>
        <taxon>Aspergillus subgen. Nidulantes</taxon>
    </lineage>
</organism>
<dbReference type="InterPro" id="IPR041526">
    <property type="entry name" value="DAPG_hydrolase"/>
</dbReference>
<dbReference type="GO" id="GO:0016787">
    <property type="term" value="F:hydrolase activity"/>
    <property type="evidence" value="ECO:0007669"/>
    <property type="project" value="UniProtKB-KW"/>
</dbReference>
<evidence type="ECO:0000256" key="1">
    <source>
        <dbReference type="ARBA" id="ARBA00001947"/>
    </source>
</evidence>
<feature type="domain" description="DAPG hydrolase PhiG" evidence="6">
    <location>
        <begin position="137"/>
        <end position="335"/>
    </location>
</feature>
<dbReference type="Proteomes" id="UP000256690">
    <property type="component" value="Unassembled WGS sequence"/>
</dbReference>
<dbReference type="GeneID" id="38114966"/>
<feature type="chain" id="PRO_5017768443" description="DAPG hydrolase PhiG domain-containing protein" evidence="5">
    <location>
        <begin position="19"/>
        <end position="341"/>
    </location>
</feature>
<dbReference type="AlphaFoldDB" id="A0A3D8S424"/>